<dbReference type="SUPFAM" id="SSF51445">
    <property type="entry name" value="(Trans)glycosidases"/>
    <property type="match status" value="1"/>
</dbReference>
<dbReference type="InterPro" id="IPR018155">
    <property type="entry name" value="Hyaluronidase"/>
</dbReference>
<gene>
    <name evidence="4" type="ORF">NM686_002185</name>
</gene>
<sequence length="270" mass="31174">MKNLSFLIGLILYCLSFSTHADFKIYDGFLYKNKPDLRNYNIAPIPIIYESALLSSKDKNQTPALTNIINASRQINNSKIDKAVIDIERWPVTGNKNLVAQSVKKYQKVIQDLKASGTTKLIGYYGAPPVRDYWRAIKKPTSKEYISWQKDNDALQSLADTVDALYPSIYTFYDDQYGWVEYAKAQIKEARRLANGKPVIVFLWPKYHDSNKLLKNKYIPASFWRVQLETALAFADGAIIWGGWQETWDPNAEWWIETRKFIIDNNIIGK</sequence>
<evidence type="ECO:0000313" key="4">
    <source>
        <dbReference type="EMBL" id="WAR45343.1"/>
    </source>
</evidence>
<dbReference type="InterPro" id="IPR017853">
    <property type="entry name" value="GH"/>
</dbReference>
<keyword evidence="3" id="KW-0732">Signal</keyword>
<reference evidence="4" key="1">
    <citation type="submission" date="2022-11" db="EMBL/GenBank/DDBJ databases">
        <title>Methylomonas rapida sp. nov., Carotenoid-Producing Obligate Methanotrophs with High Growth Characteristics and Biotechnological Potential.</title>
        <authorList>
            <person name="Tikhonova E.N."/>
            <person name="Suleimanov R.Z."/>
            <person name="Miroshnikov K."/>
            <person name="Oshkin I.Y."/>
            <person name="Belova S.E."/>
            <person name="Danilova O.V."/>
            <person name="Ashikhmin A."/>
            <person name="Konopkin A."/>
            <person name="But S.Y."/>
            <person name="Khmelenina V.N."/>
            <person name="Kuznetsov N."/>
            <person name="Pimenov N.V."/>
            <person name="Dedysh S.N."/>
        </authorList>
    </citation>
    <scope>NUCLEOTIDE SEQUENCE</scope>
    <source>
        <strain evidence="4">MP1</strain>
    </source>
</reference>
<protein>
    <recommendedName>
        <fullName evidence="6">Hyaluronidase</fullName>
    </recommendedName>
</protein>
<feature type="signal peptide" evidence="3">
    <location>
        <begin position="1"/>
        <end position="21"/>
    </location>
</feature>
<dbReference type="Pfam" id="PF01630">
    <property type="entry name" value="Glyco_hydro_56"/>
    <property type="match status" value="1"/>
</dbReference>
<comment type="similarity">
    <text evidence="1">Belongs to the glycosyl hydrolase 56 family.</text>
</comment>
<accession>A0ABY7GLI6</accession>
<dbReference type="EMBL" id="CP113517">
    <property type="protein sequence ID" value="WAR45343.1"/>
    <property type="molecule type" value="Genomic_DNA"/>
</dbReference>
<dbReference type="Gene3D" id="3.20.20.70">
    <property type="entry name" value="Aldolase class I"/>
    <property type="match status" value="1"/>
</dbReference>
<keyword evidence="5" id="KW-1185">Reference proteome</keyword>
<proteinExistence type="inferred from homology"/>
<evidence type="ECO:0000313" key="5">
    <source>
        <dbReference type="Proteomes" id="UP001162780"/>
    </source>
</evidence>
<dbReference type="RefSeq" id="WP_255190316.1">
    <property type="nucleotide sequence ID" value="NZ_CP113517.1"/>
</dbReference>
<feature type="chain" id="PRO_5045622755" description="Hyaluronidase" evidence="3">
    <location>
        <begin position="22"/>
        <end position="270"/>
    </location>
</feature>
<evidence type="ECO:0000256" key="1">
    <source>
        <dbReference type="ARBA" id="ARBA00008871"/>
    </source>
</evidence>
<evidence type="ECO:0008006" key="6">
    <source>
        <dbReference type="Google" id="ProtNLM"/>
    </source>
</evidence>
<keyword evidence="2" id="KW-1015">Disulfide bond</keyword>
<evidence type="ECO:0000256" key="2">
    <source>
        <dbReference type="ARBA" id="ARBA00023157"/>
    </source>
</evidence>
<dbReference type="Proteomes" id="UP001162780">
    <property type="component" value="Chromosome"/>
</dbReference>
<dbReference type="InterPro" id="IPR013785">
    <property type="entry name" value="Aldolase_TIM"/>
</dbReference>
<evidence type="ECO:0000256" key="3">
    <source>
        <dbReference type="SAM" id="SignalP"/>
    </source>
</evidence>
<name>A0ABY7GLI6_9GAMM</name>
<organism evidence="4 5">
    <name type="scientific">Methylomonas rapida</name>
    <dbReference type="NCBI Taxonomy" id="2963939"/>
    <lineage>
        <taxon>Bacteria</taxon>
        <taxon>Pseudomonadati</taxon>
        <taxon>Pseudomonadota</taxon>
        <taxon>Gammaproteobacteria</taxon>
        <taxon>Methylococcales</taxon>
        <taxon>Methylococcaceae</taxon>
        <taxon>Methylomonas</taxon>
    </lineage>
</organism>